<evidence type="ECO:0000313" key="1">
    <source>
        <dbReference type="EMBL" id="SHM67176.1"/>
    </source>
</evidence>
<sequence length="78" mass="8710">MKIAKDYFCGAHAQFNYTLFLVDHLAFDSVLLTKSSCSVARGHSGVWRMNFGDDDVPQQQSSGDMMTSLFLGVSRCRL</sequence>
<organism evidence="1 2">
    <name type="scientific">Roseovarius pacificus</name>
    <dbReference type="NCBI Taxonomy" id="337701"/>
    <lineage>
        <taxon>Bacteria</taxon>
        <taxon>Pseudomonadati</taxon>
        <taxon>Pseudomonadota</taxon>
        <taxon>Alphaproteobacteria</taxon>
        <taxon>Rhodobacterales</taxon>
        <taxon>Roseobacteraceae</taxon>
        <taxon>Roseovarius</taxon>
    </lineage>
</organism>
<dbReference type="Proteomes" id="UP000183974">
    <property type="component" value="Unassembled WGS sequence"/>
</dbReference>
<evidence type="ECO:0000313" key="2">
    <source>
        <dbReference type="Proteomes" id="UP000183974"/>
    </source>
</evidence>
<proteinExistence type="predicted"/>
<dbReference type="AlphaFoldDB" id="A0A1M7KP09"/>
<protein>
    <submittedName>
        <fullName evidence="1">Uncharacterized protein</fullName>
    </submittedName>
</protein>
<name>A0A1M7KP09_9RHOB</name>
<gene>
    <name evidence="1" type="ORF">SAMN05444398_1336</name>
</gene>
<reference evidence="1 2" key="1">
    <citation type="submission" date="2016-11" db="EMBL/GenBank/DDBJ databases">
        <authorList>
            <person name="Jaros S."/>
            <person name="Januszkiewicz K."/>
            <person name="Wedrychowicz H."/>
        </authorList>
    </citation>
    <scope>NUCLEOTIDE SEQUENCE [LARGE SCALE GENOMIC DNA]</scope>
    <source>
        <strain evidence="1 2">DSM 29589</strain>
    </source>
</reference>
<dbReference type="EMBL" id="FRBR01000033">
    <property type="protein sequence ID" value="SHM67176.1"/>
    <property type="molecule type" value="Genomic_DNA"/>
</dbReference>
<keyword evidence="2" id="KW-1185">Reference proteome</keyword>
<accession>A0A1M7KP09</accession>